<organism evidence="4 5">
    <name type="scientific">Ruminococcus flavefaciens</name>
    <dbReference type="NCBI Taxonomy" id="1265"/>
    <lineage>
        <taxon>Bacteria</taxon>
        <taxon>Bacillati</taxon>
        <taxon>Bacillota</taxon>
        <taxon>Clostridia</taxon>
        <taxon>Eubacteriales</taxon>
        <taxon>Oscillospiraceae</taxon>
        <taxon>Ruminococcus</taxon>
    </lineage>
</organism>
<gene>
    <name evidence="4" type="ORF">IE37_01338</name>
</gene>
<feature type="compositionally biased region" description="Low complexity" evidence="1">
    <location>
        <begin position="1"/>
        <end position="15"/>
    </location>
</feature>
<dbReference type="EMBL" id="QGDI01000004">
    <property type="protein sequence ID" value="PWJ13530.1"/>
    <property type="molecule type" value="Genomic_DNA"/>
</dbReference>
<reference evidence="4 5" key="1">
    <citation type="submission" date="2018-05" db="EMBL/GenBank/DDBJ databases">
        <title>The Hungate 1000. A catalogue of reference genomes from the rumen microbiome.</title>
        <authorList>
            <person name="Kelly W."/>
        </authorList>
    </citation>
    <scope>NUCLEOTIDE SEQUENCE [LARGE SCALE GENOMIC DNA]</scope>
    <source>
        <strain evidence="4 5">SAb67</strain>
    </source>
</reference>
<feature type="region of interest" description="Disordered" evidence="1">
    <location>
        <begin position="1"/>
        <end position="105"/>
    </location>
</feature>
<keyword evidence="2" id="KW-0472">Membrane</keyword>
<feature type="compositionally biased region" description="Low complexity" evidence="1">
    <location>
        <begin position="46"/>
        <end position="62"/>
    </location>
</feature>
<dbReference type="RefSeq" id="WP_109726152.1">
    <property type="nucleotide sequence ID" value="NZ_QGDI01000004.1"/>
</dbReference>
<proteinExistence type="predicted"/>
<feature type="compositionally biased region" description="Low complexity" evidence="1">
    <location>
        <begin position="69"/>
        <end position="105"/>
    </location>
</feature>
<evidence type="ECO:0000256" key="2">
    <source>
        <dbReference type="SAM" id="Phobius"/>
    </source>
</evidence>
<dbReference type="Pfam" id="PF13828">
    <property type="entry name" value="DUF4190"/>
    <property type="match status" value="1"/>
</dbReference>
<dbReference type="Proteomes" id="UP000245720">
    <property type="component" value="Unassembled WGS sequence"/>
</dbReference>
<feature type="domain" description="DUF4190" evidence="3">
    <location>
        <begin position="133"/>
        <end position="196"/>
    </location>
</feature>
<name>A0A315Y111_RUMFL</name>
<dbReference type="AlphaFoldDB" id="A0A315Y111"/>
<evidence type="ECO:0000313" key="5">
    <source>
        <dbReference type="Proteomes" id="UP000245720"/>
    </source>
</evidence>
<evidence type="ECO:0000259" key="3">
    <source>
        <dbReference type="Pfam" id="PF13828"/>
    </source>
</evidence>
<evidence type="ECO:0000256" key="1">
    <source>
        <dbReference type="SAM" id="MobiDB-lite"/>
    </source>
</evidence>
<evidence type="ECO:0000313" key="4">
    <source>
        <dbReference type="EMBL" id="PWJ13530.1"/>
    </source>
</evidence>
<sequence>MDNNYNNGQQGGNQNLPEPTEEITGYIDGPDPNAPQGGYPNNSAPYGQQQNSYQSSGATYGQQQGGYQNGSAPYGQQQGYQNGPNPNYYGPQNPYQQQGYQNGPAPNYYGPQNPYQQNIQNPYQAPPEGSVGMAVASMVLGIVGFLISCCFYPVTIVMAVVGLILGAVAIKKGPAGKGMAVTGIVLSIISLAFAVLVIILAASAGTTSLWDAIEDMALFIK</sequence>
<feature type="transmembrane region" description="Helical" evidence="2">
    <location>
        <begin position="180"/>
        <end position="202"/>
    </location>
</feature>
<protein>
    <submittedName>
        <fullName evidence="4">Uncharacterized protein DUF4190</fullName>
    </submittedName>
</protein>
<dbReference type="InterPro" id="IPR025241">
    <property type="entry name" value="DUF4190"/>
</dbReference>
<keyword evidence="2" id="KW-1133">Transmembrane helix</keyword>
<accession>A0A315Y111</accession>
<dbReference type="OrthoDB" id="2050336at2"/>
<feature type="transmembrane region" description="Helical" evidence="2">
    <location>
        <begin position="135"/>
        <end position="168"/>
    </location>
</feature>
<comment type="caution">
    <text evidence="4">The sequence shown here is derived from an EMBL/GenBank/DDBJ whole genome shotgun (WGS) entry which is preliminary data.</text>
</comment>
<keyword evidence="2" id="KW-0812">Transmembrane</keyword>